<organism evidence="1">
    <name type="scientific">Vibrio cyclitrophicus</name>
    <dbReference type="NCBI Taxonomy" id="47951"/>
    <lineage>
        <taxon>Bacteria</taxon>
        <taxon>Pseudomonadati</taxon>
        <taxon>Pseudomonadota</taxon>
        <taxon>Gammaproteobacteria</taxon>
        <taxon>Vibrionales</taxon>
        <taxon>Vibrionaceae</taxon>
        <taxon>Vibrio</taxon>
    </lineage>
</organism>
<proteinExistence type="predicted"/>
<sequence>MFDPEWVEAPKQNLDSFMAIRDQYNDDVQPHIMTA</sequence>
<reference evidence="1" key="1">
    <citation type="submission" date="2016-07" db="EMBL/GenBank/DDBJ databases">
        <authorList>
            <person name="Kauffman K."/>
            <person name="Arevalo P."/>
            <person name="Polz M.F."/>
        </authorList>
    </citation>
    <scope>NUCLEOTIDE SEQUENCE</scope>
    <source>
        <strain evidence="1">10N.222.46.E12</strain>
    </source>
</reference>
<name>A0A7Z1MGE9_9VIBR</name>
<reference evidence="1" key="2">
    <citation type="journal article" date="2018" name="Nature">
        <title>A major lineage of non-tailed dsDNA viruses as unrecognized killers of marine bacteria.</title>
        <authorList>
            <person name="Kauffman K.M."/>
            <person name="Hussain F.A."/>
            <person name="Yang J."/>
            <person name="Arevalo P."/>
            <person name="Brown J.M."/>
            <person name="Chang W.K."/>
            <person name="VanInsberghe D."/>
            <person name="Elsherbini J."/>
            <person name="Sharma R.S."/>
            <person name="Cutler M.B."/>
            <person name="Kelly L."/>
            <person name="Polz M.F."/>
        </authorList>
    </citation>
    <scope>NUCLEOTIDE SEQUENCE</scope>
    <source>
        <strain evidence="1">10N.222.46.E12</strain>
    </source>
</reference>
<dbReference type="AlphaFoldDB" id="A0A7Z1MGE9"/>
<protein>
    <submittedName>
        <fullName evidence="1">Response regulator</fullName>
    </submittedName>
</protein>
<comment type="caution">
    <text evidence="1">The sequence shown here is derived from an EMBL/GenBank/DDBJ whole genome shotgun (WGS) entry which is preliminary data.</text>
</comment>
<evidence type="ECO:0000313" key="1">
    <source>
        <dbReference type="EMBL" id="PMP25984.1"/>
    </source>
</evidence>
<dbReference type="GeneID" id="50229851"/>
<dbReference type="RefSeq" id="WP_010438512.1">
    <property type="nucleotide sequence ID" value="NZ_CAWNSP010000043.1"/>
</dbReference>
<accession>A0A7Z1MGE9</accession>
<gene>
    <name evidence="1" type="ORF">BCS90_24075</name>
</gene>
<dbReference type="EMBL" id="MDBS01000052">
    <property type="protein sequence ID" value="PMP25984.1"/>
    <property type="molecule type" value="Genomic_DNA"/>
</dbReference>